<evidence type="ECO:0000256" key="6">
    <source>
        <dbReference type="ARBA" id="ARBA00022679"/>
    </source>
</evidence>
<keyword evidence="11" id="KW-0472">Membrane</keyword>
<dbReference type="EMBL" id="KV441548">
    <property type="protein sequence ID" value="OAG12501.1"/>
    <property type="molecule type" value="Genomic_DNA"/>
</dbReference>
<keyword evidence="7" id="KW-0812">Transmembrane</keyword>
<evidence type="ECO:0000256" key="3">
    <source>
        <dbReference type="ARBA" id="ARBA00006462"/>
    </source>
</evidence>
<evidence type="ECO:0000256" key="10">
    <source>
        <dbReference type="ARBA" id="ARBA00022989"/>
    </source>
</evidence>
<evidence type="ECO:0000256" key="7">
    <source>
        <dbReference type="ARBA" id="ARBA00022692"/>
    </source>
</evidence>
<dbReference type="GeneID" id="28767592"/>
<keyword evidence="5" id="KW-0328">Glycosyltransferase</keyword>
<evidence type="ECO:0000256" key="4">
    <source>
        <dbReference type="ARBA" id="ARBA00012557"/>
    </source>
</evidence>
<dbReference type="GO" id="GO:0016020">
    <property type="term" value="C:membrane"/>
    <property type="evidence" value="ECO:0007669"/>
    <property type="project" value="UniProtKB-SubCell"/>
</dbReference>
<evidence type="ECO:0000313" key="14">
    <source>
        <dbReference type="Proteomes" id="UP000077069"/>
    </source>
</evidence>
<dbReference type="InParanoid" id="A0A177CZD9"/>
<protein>
    <recommendedName>
        <fullName evidence="4">N-acetylgalactosaminide beta-1,3-galactosyltransferase</fullName>
        <ecNumber evidence="4">2.4.1.122</ecNumber>
    </recommendedName>
</protein>
<dbReference type="OrthoDB" id="414175at2759"/>
<dbReference type="Proteomes" id="UP000077069">
    <property type="component" value="Unassembled WGS sequence"/>
</dbReference>
<keyword evidence="8" id="KW-0547">Nucleotide-binding</keyword>
<feature type="domain" description="Fringe-like glycosyltransferase" evidence="12">
    <location>
        <begin position="142"/>
        <end position="240"/>
    </location>
</feature>
<dbReference type="Gene3D" id="3.90.550.50">
    <property type="match status" value="1"/>
</dbReference>
<evidence type="ECO:0000256" key="2">
    <source>
        <dbReference type="ARBA" id="ARBA00004922"/>
    </source>
</evidence>
<evidence type="ECO:0000256" key="9">
    <source>
        <dbReference type="ARBA" id="ARBA00022968"/>
    </source>
</evidence>
<evidence type="ECO:0000256" key="8">
    <source>
        <dbReference type="ARBA" id="ARBA00022741"/>
    </source>
</evidence>
<evidence type="ECO:0000256" key="11">
    <source>
        <dbReference type="ARBA" id="ARBA00023136"/>
    </source>
</evidence>
<accession>A0A177CZD9</accession>
<gene>
    <name evidence="13" type="ORF">CC84DRAFT_124302</name>
</gene>
<dbReference type="GO" id="GO:0000166">
    <property type="term" value="F:nucleotide binding"/>
    <property type="evidence" value="ECO:0007669"/>
    <property type="project" value="UniProtKB-KW"/>
</dbReference>
<sequence length="449" mass="51692">MVRLTLTRLLCTAIFSCIFLLLVPVSNLLHRERGFDVLLDRPPEPSDAPSPEVSFGQECAPFVAGGMQRLTVIMKLGATDVVSKLPAHWHHLARCKPDLLFFSDRKAAYNGFDIVDALGSLRPEYKYHNPDFNVYDRMQDANTTQDPEHWKLDRYMLLPMMELTSHLRPDSQWYVFVELDTYFNWDNLYRFLLYFDHTTPYYFGSPVWPRTKKPVFAHGGSGIVLSRGAMSKLMARGRMFARNHYFPGTHLFGKDISKECRGWDEKMRCGDKILAQVLKDAGIPLRGYWPMFNGEKHSTIRFGRKQWCEAVISLSTLQEDDFTAIQHWESARYRPSQPLTFEELFSYIEPSLRAPIEDWSNMSEDITYTGGPAGLSLESCKAACLETRRCMQFEHFGDTCRLSHDIRFGHQQLPEGNIKWTSGWVMERIGAFKAAHPPCEGAHLVHAYP</sequence>
<reference evidence="13 14" key="1">
    <citation type="submission" date="2016-05" db="EMBL/GenBank/DDBJ databases">
        <title>Comparative analysis of secretome profiles of manganese(II)-oxidizing ascomycete fungi.</title>
        <authorList>
            <consortium name="DOE Joint Genome Institute"/>
            <person name="Zeiner C.A."/>
            <person name="Purvine S.O."/>
            <person name="Zink E.M."/>
            <person name="Wu S."/>
            <person name="Pasa-Tolic L."/>
            <person name="Chaput D.L."/>
            <person name="Haridas S."/>
            <person name="Grigoriev I.V."/>
            <person name="Santelli C.M."/>
            <person name="Hansel C.M."/>
        </authorList>
    </citation>
    <scope>NUCLEOTIDE SEQUENCE [LARGE SCALE GENOMIC DNA]</scope>
    <source>
        <strain evidence="13 14">AP3s5-JAC2a</strain>
    </source>
</reference>
<evidence type="ECO:0000313" key="13">
    <source>
        <dbReference type="EMBL" id="OAG12501.1"/>
    </source>
</evidence>
<dbReference type="GO" id="GO:0016263">
    <property type="term" value="F:glycoprotein-N-acetylgalactosamine 3-beta-galactosyltransferase activity"/>
    <property type="evidence" value="ECO:0007669"/>
    <property type="project" value="UniProtKB-EC"/>
</dbReference>
<dbReference type="AlphaFoldDB" id="A0A177CZD9"/>
<name>A0A177CZD9_9PLEO</name>
<evidence type="ECO:0000256" key="5">
    <source>
        <dbReference type="ARBA" id="ARBA00022676"/>
    </source>
</evidence>
<dbReference type="InterPro" id="IPR003378">
    <property type="entry name" value="Fringe-like_glycosylTrfase"/>
</dbReference>
<evidence type="ECO:0000259" key="12">
    <source>
        <dbReference type="Pfam" id="PF02434"/>
    </source>
</evidence>
<comment type="pathway">
    <text evidence="2">Protein modification; protein glycosylation.</text>
</comment>
<keyword evidence="9" id="KW-0735">Signal-anchor</keyword>
<dbReference type="Pfam" id="PF02434">
    <property type="entry name" value="Fringe"/>
    <property type="match status" value="1"/>
</dbReference>
<organism evidence="13 14">
    <name type="scientific">Paraphaeosphaeria sporulosa</name>
    <dbReference type="NCBI Taxonomy" id="1460663"/>
    <lineage>
        <taxon>Eukaryota</taxon>
        <taxon>Fungi</taxon>
        <taxon>Dikarya</taxon>
        <taxon>Ascomycota</taxon>
        <taxon>Pezizomycotina</taxon>
        <taxon>Dothideomycetes</taxon>
        <taxon>Pleosporomycetidae</taxon>
        <taxon>Pleosporales</taxon>
        <taxon>Massarineae</taxon>
        <taxon>Didymosphaeriaceae</taxon>
        <taxon>Paraphaeosphaeria</taxon>
    </lineage>
</organism>
<keyword evidence="14" id="KW-1185">Reference proteome</keyword>
<evidence type="ECO:0000256" key="1">
    <source>
        <dbReference type="ARBA" id="ARBA00004606"/>
    </source>
</evidence>
<dbReference type="RefSeq" id="XP_018042866.1">
    <property type="nucleotide sequence ID" value="XM_018184106.1"/>
</dbReference>
<dbReference type="PANTHER" id="PTHR23033">
    <property type="entry name" value="BETA1,3-GALACTOSYLTRANSFERASE"/>
    <property type="match status" value="1"/>
</dbReference>
<dbReference type="InterPro" id="IPR026050">
    <property type="entry name" value="C1GALT1/C1GALT1_chp1"/>
</dbReference>
<comment type="subcellular location">
    <subcellularLocation>
        <location evidence="1">Membrane</location>
        <topology evidence="1">Single-pass type II membrane protein</topology>
    </subcellularLocation>
</comment>
<keyword evidence="6" id="KW-0808">Transferase</keyword>
<keyword evidence="10" id="KW-1133">Transmembrane helix</keyword>
<dbReference type="EC" id="2.4.1.122" evidence="4"/>
<dbReference type="PANTHER" id="PTHR23033:SF43">
    <property type="entry name" value="APPLE DOMAIN-CONTAINING PROTEIN"/>
    <property type="match status" value="1"/>
</dbReference>
<comment type="similarity">
    <text evidence="3">Belongs to the glycosyltransferase 31 family. Beta3-Gal-T subfamily.</text>
</comment>
<proteinExistence type="inferred from homology"/>